<dbReference type="GO" id="GO:0005886">
    <property type="term" value="C:plasma membrane"/>
    <property type="evidence" value="ECO:0007669"/>
    <property type="project" value="UniProtKB-SubCell"/>
</dbReference>
<sequence>MGLGKFRPVVSYAHDVRAWLKQLPNAKQWVHRGGIDEQPMLSVIVPCHNAARWVATLIHSIQSQGVDSMEIIVVDDKSTDATRTIVQSLQLLDRRIRILDGEGRGPGAARNMAIEQAQGEFLVFADADDLVLPGAYKSMLQTLEETGSDFVFGGYVRHKGSSVTRPQIVESTHQRDVLKTSAADFPQAFNEPVLWNKIFRMKFWRSSVKAMPEHLNYEDQPPILRAIVSASSFDVLKRDVYSWRMSDEGTSRSNAKADIDDLRDRVAITRLMWTEAVEHNAPDELRNFMLERFISMDLYLFAVHLPHKHFDDPYRKLMRSFAQDISKWLQKYSNALDRVPIYRRSLFWALAHGSDTDVNEEIGLRLDLRQQYAFLEGGKIAADCVPKIVGFPTDLLRARTVDVPVLAEVQSVRWIDEDTVELQIRASMKGVNSQDVEFQFYGVHDDALTETDSIDRLTATSLLHARRNSHSANNAVFQDPWHDHTHDSYLVEVNLRGLEHLRIGVCAAWGEFKSSGFAKFAGDIATGLPSPLGSDHRWLVQPQRGVGGMNWRLIKRSIKPDDFLLTSWQARKTSVFGEVRTDSLQDGTAQFRQPFRPLGYRALLGWARKDAIAIGGRRVHSAQPLEKQFGTGQGTVVRTAADGYAVIDRKAIRVEVDAAKNEGSSLILEGRCSAPAVKPTIWLSSSNQAVKAETTWDGGRFTAAFELAVLRGKSYFLRWSLVPQNRLSRAAVEPGDLNANTFLEGSVRSVRIEPRSNGTTALRVLAPSKVSKATSWETYRGVPSANGQLIRGVFVESFSGKNVTDNPGAICEYLLEHHPDIPVWVSVRDENVEVPAGAVPVITGSDDWYDKLTRAKVIVGNDNFPFWMRKQPGQFWLQTWHGWPIKRLLFDAHPFFVGLAYRRLMGRQSDDWDLLLAQSAEAAELIAKSAHYRGEILVGEYPRNMYLTRGLRNIVAIRESLGIPEGKKVILWAPTWRYSKDDLAFPAARIARRNDAVVLIRGHHMRAIAGGGKNVINVSGYPRVEDLMAIADVLISDYSSVFYDYKLTGRPSIVYAPDLKRYKERERGFYADWPYDSGRPVAFTPHDLEEVLRKTLGTERSEEVDRVALQRSVDSTLKQIADWIIERL</sequence>
<gene>
    <name evidence="8" type="ORF">HC138_01445</name>
</gene>
<dbReference type="Pfam" id="PF00535">
    <property type="entry name" value="Glycos_transf_2"/>
    <property type="match status" value="1"/>
</dbReference>
<keyword evidence="3" id="KW-1003">Cell membrane</keyword>
<protein>
    <submittedName>
        <fullName evidence="8">Glycosyltransferase</fullName>
    </submittedName>
</protein>
<reference evidence="8 9" key="1">
    <citation type="submission" date="2020-03" db="EMBL/GenBank/DDBJ databases">
        <title>Draft genome sequences of bacterial isolates from the female urobiome.</title>
        <authorList>
            <person name="Miller-Ensminger T."/>
            <person name="Wolfe A.J."/>
            <person name="Putonti C."/>
        </authorList>
    </citation>
    <scope>NUCLEOTIDE SEQUENCE [LARGE SCALE GENOMIC DNA]</scope>
    <source>
        <strain evidence="8 9">UMB8490</strain>
    </source>
</reference>
<comment type="subcellular location">
    <subcellularLocation>
        <location evidence="1">Cell membrane</location>
        <topology evidence="1">Peripheral membrane protein</topology>
    </subcellularLocation>
</comment>
<dbReference type="InterPro" id="IPR001173">
    <property type="entry name" value="Glyco_trans_2-like"/>
</dbReference>
<comment type="similarity">
    <text evidence="2">Belongs to the CDP-glycerol glycerophosphotransferase family.</text>
</comment>
<comment type="caution">
    <text evidence="8">The sequence shown here is derived from an EMBL/GenBank/DDBJ whole genome shotgun (WGS) entry which is preliminary data.</text>
</comment>
<dbReference type="SUPFAM" id="SSF53448">
    <property type="entry name" value="Nucleotide-diphospho-sugar transferases"/>
    <property type="match status" value="1"/>
</dbReference>
<keyword evidence="5" id="KW-0777">Teichoic acid biosynthesis</keyword>
<keyword evidence="6" id="KW-0472">Membrane</keyword>
<keyword evidence="4" id="KW-0808">Transferase</keyword>
<dbReference type="GO" id="GO:0019350">
    <property type="term" value="P:teichoic acid biosynthetic process"/>
    <property type="evidence" value="ECO:0007669"/>
    <property type="project" value="UniProtKB-KW"/>
</dbReference>
<evidence type="ECO:0000259" key="7">
    <source>
        <dbReference type="Pfam" id="PF00535"/>
    </source>
</evidence>
<feature type="domain" description="Glycosyltransferase 2-like" evidence="7">
    <location>
        <begin position="42"/>
        <end position="168"/>
    </location>
</feature>
<dbReference type="InterPro" id="IPR043149">
    <property type="entry name" value="TagF_N"/>
</dbReference>
<dbReference type="InterPro" id="IPR043148">
    <property type="entry name" value="TagF_C"/>
</dbReference>
<dbReference type="SUPFAM" id="SSF53756">
    <property type="entry name" value="UDP-Glycosyltransferase/glycogen phosphorylase"/>
    <property type="match status" value="1"/>
</dbReference>
<dbReference type="InterPro" id="IPR029044">
    <property type="entry name" value="Nucleotide-diphossugar_trans"/>
</dbReference>
<accession>A0AAP7CBG4</accession>
<evidence type="ECO:0000256" key="4">
    <source>
        <dbReference type="ARBA" id="ARBA00022679"/>
    </source>
</evidence>
<evidence type="ECO:0000256" key="5">
    <source>
        <dbReference type="ARBA" id="ARBA00022944"/>
    </source>
</evidence>
<dbReference type="Pfam" id="PF04464">
    <property type="entry name" value="Glyphos_transf"/>
    <property type="match status" value="1"/>
</dbReference>
<evidence type="ECO:0000313" key="8">
    <source>
        <dbReference type="EMBL" id="NJJ03046.1"/>
    </source>
</evidence>
<dbReference type="GO" id="GO:0047355">
    <property type="term" value="F:CDP-glycerol glycerophosphotransferase activity"/>
    <property type="evidence" value="ECO:0007669"/>
    <property type="project" value="InterPro"/>
</dbReference>
<dbReference type="CDD" id="cd00761">
    <property type="entry name" value="Glyco_tranf_GTA_type"/>
    <property type="match status" value="1"/>
</dbReference>
<organism evidence="8 9">
    <name type="scientific">Corynebacterium coyleae</name>
    <dbReference type="NCBI Taxonomy" id="53374"/>
    <lineage>
        <taxon>Bacteria</taxon>
        <taxon>Bacillati</taxon>
        <taxon>Actinomycetota</taxon>
        <taxon>Actinomycetes</taxon>
        <taxon>Mycobacteriales</taxon>
        <taxon>Corynebacteriaceae</taxon>
        <taxon>Corynebacterium</taxon>
    </lineage>
</organism>
<dbReference type="InterPro" id="IPR007554">
    <property type="entry name" value="Glycerophosphate_synth"/>
</dbReference>
<evidence type="ECO:0000256" key="6">
    <source>
        <dbReference type="ARBA" id="ARBA00023136"/>
    </source>
</evidence>
<dbReference type="PANTHER" id="PTHR37316:SF3">
    <property type="entry name" value="TEICHOIC ACID GLYCEROL-PHOSPHATE TRANSFERASE"/>
    <property type="match status" value="1"/>
</dbReference>
<dbReference type="Gene3D" id="3.40.50.11820">
    <property type="match status" value="1"/>
</dbReference>
<dbReference type="InterPro" id="IPR051612">
    <property type="entry name" value="Teichoic_Acid_Biosynth"/>
</dbReference>
<dbReference type="Gene3D" id="3.40.50.12580">
    <property type="match status" value="1"/>
</dbReference>
<evidence type="ECO:0000313" key="9">
    <source>
        <dbReference type="Proteomes" id="UP000591626"/>
    </source>
</evidence>
<dbReference type="PANTHER" id="PTHR37316">
    <property type="entry name" value="TEICHOIC ACID GLYCEROL-PHOSPHATE PRIMASE"/>
    <property type="match status" value="1"/>
</dbReference>
<dbReference type="EMBL" id="JAAUVV010000002">
    <property type="protein sequence ID" value="NJJ03046.1"/>
    <property type="molecule type" value="Genomic_DNA"/>
</dbReference>
<dbReference type="Gene3D" id="3.90.550.10">
    <property type="entry name" value="Spore Coat Polysaccharide Biosynthesis Protein SpsA, Chain A"/>
    <property type="match status" value="1"/>
</dbReference>
<name>A0AAP7CBG4_9CORY</name>
<proteinExistence type="inferred from homology"/>
<evidence type="ECO:0000256" key="3">
    <source>
        <dbReference type="ARBA" id="ARBA00022475"/>
    </source>
</evidence>
<evidence type="ECO:0000256" key="1">
    <source>
        <dbReference type="ARBA" id="ARBA00004202"/>
    </source>
</evidence>
<evidence type="ECO:0000256" key="2">
    <source>
        <dbReference type="ARBA" id="ARBA00010488"/>
    </source>
</evidence>
<dbReference type="AlphaFoldDB" id="A0AAP7CBG4"/>
<dbReference type="Proteomes" id="UP000591626">
    <property type="component" value="Unassembled WGS sequence"/>
</dbReference>